<accession>A0AAD5YKP2</accession>
<protein>
    <submittedName>
        <fullName evidence="1">Uncharacterized protein</fullName>
    </submittedName>
</protein>
<dbReference type="EMBL" id="JANIEX010001661">
    <property type="protein sequence ID" value="KAJ3555636.1"/>
    <property type="molecule type" value="Genomic_DNA"/>
</dbReference>
<name>A0AAD5YKP2_9AGAR</name>
<evidence type="ECO:0000313" key="1">
    <source>
        <dbReference type="EMBL" id="KAJ3555636.1"/>
    </source>
</evidence>
<gene>
    <name evidence="1" type="ORF">NP233_g12160</name>
</gene>
<dbReference type="AlphaFoldDB" id="A0AAD5YKP2"/>
<dbReference type="Proteomes" id="UP001213000">
    <property type="component" value="Unassembled WGS sequence"/>
</dbReference>
<keyword evidence="2" id="KW-1185">Reference proteome</keyword>
<comment type="caution">
    <text evidence="1">The sequence shown here is derived from an EMBL/GenBank/DDBJ whole genome shotgun (WGS) entry which is preliminary data.</text>
</comment>
<proteinExistence type="predicted"/>
<sequence length="322" mass="35186">MRQDAGPISGHFKVSALTCSSRMARIPCRFPPLSEGYKTLVEDPSQKPKIPPTAEYGSGRVVCTHCGDAVPIKDDLSEFTTERWGAYKLTCPSAPHRWQTAVQSLILRNLLPRHLPIDQPTAAGPGARGGALQYLHSDSYVARFEAYRALCASWPKLIHLRPDSTYGSIPWDAHCPVSPRITRTSTRSRSAIISLAKTPTCASLMQNVCSAISASSGLTSRLLIVSKMASAPCRLPEADVTAKAPAFDLEHSSFVSAITSYDDLSPVNYPHPHKSHRRNNEQRADTLRADKLSASCVKSGFNSTKTLPTAPILIQHRNKCEK</sequence>
<organism evidence="1 2">
    <name type="scientific">Leucocoprinus birnbaumii</name>
    <dbReference type="NCBI Taxonomy" id="56174"/>
    <lineage>
        <taxon>Eukaryota</taxon>
        <taxon>Fungi</taxon>
        <taxon>Dikarya</taxon>
        <taxon>Basidiomycota</taxon>
        <taxon>Agaricomycotina</taxon>
        <taxon>Agaricomycetes</taxon>
        <taxon>Agaricomycetidae</taxon>
        <taxon>Agaricales</taxon>
        <taxon>Agaricineae</taxon>
        <taxon>Agaricaceae</taxon>
        <taxon>Leucocoprinus</taxon>
    </lineage>
</organism>
<evidence type="ECO:0000313" key="2">
    <source>
        <dbReference type="Proteomes" id="UP001213000"/>
    </source>
</evidence>
<reference evidence="1" key="1">
    <citation type="submission" date="2022-07" db="EMBL/GenBank/DDBJ databases">
        <title>Genome Sequence of Leucocoprinus birnbaumii.</title>
        <authorList>
            <person name="Buettner E."/>
        </authorList>
    </citation>
    <scope>NUCLEOTIDE SEQUENCE</scope>
    <source>
        <strain evidence="1">VT141</strain>
    </source>
</reference>